<dbReference type="RefSeq" id="XP_008611754.1">
    <property type="nucleotide sequence ID" value="XM_008613532.1"/>
</dbReference>
<feature type="domain" description="Chromo" evidence="5">
    <location>
        <begin position="24"/>
        <end position="85"/>
    </location>
</feature>
<dbReference type="InterPro" id="IPR051219">
    <property type="entry name" value="Heterochromatin_chromo-domain"/>
</dbReference>
<dbReference type="InterPro" id="IPR023780">
    <property type="entry name" value="Chromo_domain"/>
</dbReference>
<dbReference type="CDD" id="cd00024">
    <property type="entry name" value="CD_CSD"/>
    <property type="match status" value="1"/>
</dbReference>
<dbReference type="InterPro" id="IPR016197">
    <property type="entry name" value="Chromo-like_dom_sf"/>
</dbReference>
<evidence type="ECO:0000313" key="7">
    <source>
        <dbReference type="Proteomes" id="UP000030762"/>
    </source>
</evidence>
<dbReference type="Pfam" id="PF00385">
    <property type="entry name" value="Chromo"/>
    <property type="match status" value="1"/>
</dbReference>
<keyword evidence="4" id="KW-0812">Transmembrane</keyword>
<sequence>MTAVLMPTNVLHTWWERHHRSMATSIERIMGRKTERGRVHYLVRWEGHGPEHDTWESRIDLRQDGHFEHIRAYERMMKDAKDTSTPSEGSAEAESQLQAEPKPRGRSRSAKSKSPSRARSRSVSKKDPVTSPRGRSKSRGNSVHRERKKRAPVETPAASEASVVLNASVVSEESKPVAPVEVSAPQVETPVKATPAPVHEVPTVQEVVENIFADAPVAHGLPSKPTASDSANDADDENDIFNKEAVAQQIQAISSGEYDNLSKVIDALRQRGWLYRFVGFLVVFLAMLANVLVPEIEKNFAISESSIFVLSILTKTNSLPPLICLVLVLHGRSTKSLSKWIAICLVWRAAAEVVTQLPDTMGIYATVVAVCIGIADLSAFLATCSCVGGHREDIFTQTLCVMGFLLLLAADCIFVFELLQESSARFLVMAFGAMILSFSSVLAEADGE</sequence>
<dbReference type="PANTHER" id="PTHR22812">
    <property type="entry name" value="CHROMOBOX PROTEIN"/>
    <property type="match status" value="1"/>
</dbReference>
<dbReference type="SMART" id="SM00298">
    <property type="entry name" value="CHROMO"/>
    <property type="match status" value="1"/>
</dbReference>
<dbReference type="Gene3D" id="2.40.50.40">
    <property type="match status" value="1"/>
</dbReference>
<organism evidence="6 7">
    <name type="scientific">Saprolegnia diclina (strain VS20)</name>
    <dbReference type="NCBI Taxonomy" id="1156394"/>
    <lineage>
        <taxon>Eukaryota</taxon>
        <taxon>Sar</taxon>
        <taxon>Stramenopiles</taxon>
        <taxon>Oomycota</taxon>
        <taxon>Saprolegniomycetes</taxon>
        <taxon>Saprolegniales</taxon>
        <taxon>Saprolegniaceae</taxon>
        <taxon>Saprolegnia</taxon>
    </lineage>
</organism>
<reference evidence="6 7" key="1">
    <citation type="submission" date="2012-04" db="EMBL/GenBank/DDBJ databases">
        <title>The Genome Sequence of Saprolegnia declina VS20.</title>
        <authorList>
            <consortium name="The Broad Institute Genome Sequencing Platform"/>
            <person name="Russ C."/>
            <person name="Nusbaum C."/>
            <person name="Tyler B."/>
            <person name="van West P."/>
            <person name="Dieguez-Uribeondo J."/>
            <person name="de Bruijn I."/>
            <person name="Tripathy S."/>
            <person name="Jiang R."/>
            <person name="Young S.K."/>
            <person name="Zeng Q."/>
            <person name="Gargeya S."/>
            <person name="Fitzgerald M."/>
            <person name="Haas B."/>
            <person name="Abouelleil A."/>
            <person name="Alvarado L."/>
            <person name="Arachchi H.M."/>
            <person name="Berlin A."/>
            <person name="Chapman S.B."/>
            <person name="Goldberg J."/>
            <person name="Griggs A."/>
            <person name="Gujja S."/>
            <person name="Hansen M."/>
            <person name="Howarth C."/>
            <person name="Imamovic A."/>
            <person name="Larimer J."/>
            <person name="McCowen C."/>
            <person name="Montmayeur A."/>
            <person name="Murphy C."/>
            <person name="Neiman D."/>
            <person name="Pearson M."/>
            <person name="Priest M."/>
            <person name="Roberts A."/>
            <person name="Saif S."/>
            <person name="Shea T."/>
            <person name="Sisk P."/>
            <person name="Sykes S."/>
            <person name="Wortman J."/>
            <person name="Nusbaum C."/>
            <person name="Birren B."/>
        </authorList>
    </citation>
    <scope>NUCLEOTIDE SEQUENCE [LARGE SCALE GENOMIC DNA]</scope>
    <source>
        <strain evidence="6 7">VS20</strain>
    </source>
</reference>
<gene>
    <name evidence="6" type="ORF">SDRG_07682</name>
</gene>
<keyword evidence="2" id="KW-0539">Nucleus</keyword>
<dbReference type="Proteomes" id="UP000030762">
    <property type="component" value="Unassembled WGS sequence"/>
</dbReference>
<comment type="subcellular location">
    <subcellularLocation>
        <location evidence="1">Nucleus</location>
    </subcellularLocation>
</comment>
<protein>
    <recommendedName>
        <fullName evidence="5">Chromo domain-containing protein</fullName>
    </recommendedName>
</protein>
<dbReference type="OrthoDB" id="2447764at2759"/>
<feature type="transmembrane region" description="Helical" evidence="4">
    <location>
        <begin position="422"/>
        <end position="443"/>
    </location>
</feature>
<keyword evidence="4" id="KW-0472">Membrane</keyword>
<evidence type="ECO:0000256" key="4">
    <source>
        <dbReference type="SAM" id="Phobius"/>
    </source>
</evidence>
<feature type="transmembrane region" description="Helical" evidence="4">
    <location>
        <begin position="273"/>
        <end position="293"/>
    </location>
</feature>
<evidence type="ECO:0000256" key="3">
    <source>
        <dbReference type="SAM" id="MobiDB-lite"/>
    </source>
</evidence>
<feature type="region of interest" description="Disordered" evidence="3">
    <location>
        <begin position="78"/>
        <end position="161"/>
    </location>
</feature>
<dbReference type="VEuPathDB" id="FungiDB:SDRG_07682"/>
<feature type="transmembrane region" description="Helical" evidence="4">
    <location>
        <begin position="305"/>
        <end position="328"/>
    </location>
</feature>
<feature type="transmembrane region" description="Helical" evidence="4">
    <location>
        <begin position="363"/>
        <end position="382"/>
    </location>
</feature>
<feature type="compositionally biased region" description="Basic residues" evidence="3">
    <location>
        <begin position="104"/>
        <end position="123"/>
    </location>
</feature>
<dbReference type="eggNOG" id="ENOG502RXSS">
    <property type="taxonomic scope" value="Eukaryota"/>
</dbReference>
<evidence type="ECO:0000313" key="6">
    <source>
        <dbReference type="EMBL" id="EQC34882.1"/>
    </source>
</evidence>
<keyword evidence="7" id="KW-1185">Reference proteome</keyword>
<dbReference type="GeneID" id="19948409"/>
<dbReference type="InterPro" id="IPR000953">
    <property type="entry name" value="Chromo/chromo_shadow_dom"/>
</dbReference>
<proteinExistence type="predicted"/>
<feature type="transmembrane region" description="Helical" evidence="4">
    <location>
        <begin position="394"/>
        <end position="416"/>
    </location>
</feature>
<dbReference type="PROSITE" id="PS50013">
    <property type="entry name" value="CHROMO_2"/>
    <property type="match status" value="1"/>
</dbReference>
<dbReference type="AlphaFoldDB" id="T0RWX2"/>
<name>T0RWX2_SAPDV</name>
<dbReference type="OMA" id="KWIAICL"/>
<evidence type="ECO:0000256" key="1">
    <source>
        <dbReference type="ARBA" id="ARBA00004123"/>
    </source>
</evidence>
<keyword evidence="4" id="KW-1133">Transmembrane helix</keyword>
<dbReference type="SUPFAM" id="SSF54160">
    <property type="entry name" value="Chromo domain-like"/>
    <property type="match status" value="1"/>
</dbReference>
<dbReference type="GO" id="GO:0005634">
    <property type="term" value="C:nucleus"/>
    <property type="evidence" value="ECO:0007669"/>
    <property type="project" value="UniProtKB-SubCell"/>
</dbReference>
<feature type="compositionally biased region" description="Polar residues" evidence="3">
    <location>
        <begin position="83"/>
        <end position="98"/>
    </location>
</feature>
<evidence type="ECO:0000256" key="2">
    <source>
        <dbReference type="ARBA" id="ARBA00023242"/>
    </source>
</evidence>
<accession>T0RWX2</accession>
<evidence type="ECO:0000259" key="5">
    <source>
        <dbReference type="PROSITE" id="PS50013"/>
    </source>
</evidence>
<dbReference type="InParanoid" id="T0RWX2"/>
<dbReference type="EMBL" id="JH767153">
    <property type="protein sequence ID" value="EQC34882.1"/>
    <property type="molecule type" value="Genomic_DNA"/>
</dbReference>